<dbReference type="Pfam" id="PF07728">
    <property type="entry name" value="AAA_5"/>
    <property type="match status" value="1"/>
</dbReference>
<dbReference type="GO" id="GO:0016887">
    <property type="term" value="F:ATP hydrolysis activity"/>
    <property type="evidence" value="ECO:0007669"/>
    <property type="project" value="InterPro"/>
</dbReference>
<dbReference type="InterPro" id="IPR011704">
    <property type="entry name" value="ATPase_dyneun-rel_AAA"/>
</dbReference>
<dbReference type="PANTHER" id="PTHR37291">
    <property type="entry name" value="5-METHYLCYTOSINE-SPECIFIC RESTRICTION ENZYME B"/>
    <property type="match status" value="1"/>
</dbReference>
<reference evidence="2 3" key="1">
    <citation type="submission" date="2019-01" db="EMBL/GenBank/DDBJ databases">
        <title>Complete sequence and annotation of the Mycoplasma phocirhinis strain 852T genome.</title>
        <authorList>
            <person name="Frasca S.Jr."/>
            <person name="Kutish G.F."/>
            <person name="Castellanos Gell J."/>
            <person name="Michaels D.L."/>
            <person name="Brown D.R."/>
        </authorList>
    </citation>
    <scope>NUCLEOTIDE SEQUENCE [LARGE SCALE GENOMIC DNA]</scope>
    <source>
        <strain evidence="2 3">852</strain>
    </source>
</reference>
<accession>A0A4P6MQU3</accession>
<protein>
    <recommendedName>
        <fullName evidence="1">ATPase dynein-related AAA domain-containing protein</fullName>
    </recommendedName>
</protein>
<dbReference type="InterPro" id="IPR052934">
    <property type="entry name" value="Methyl-DNA_Rec/Restrict_Enz"/>
</dbReference>
<dbReference type="SUPFAM" id="SSF52540">
    <property type="entry name" value="P-loop containing nucleoside triphosphate hydrolases"/>
    <property type="match status" value="1"/>
</dbReference>
<organism evidence="2 3">
    <name type="scientific">Mycoplasmopsis phocirhinis</name>
    <dbReference type="NCBI Taxonomy" id="142650"/>
    <lineage>
        <taxon>Bacteria</taxon>
        <taxon>Bacillati</taxon>
        <taxon>Mycoplasmatota</taxon>
        <taxon>Mycoplasmoidales</taxon>
        <taxon>Metamycoplasmataceae</taxon>
        <taxon>Mycoplasmopsis</taxon>
    </lineage>
</organism>
<dbReference type="PANTHER" id="PTHR37291:SF1">
    <property type="entry name" value="TYPE IV METHYL-DIRECTED RESTRICTION ENZYME ECOKMCRB SUBUNIT"/>
    <property type="match status" value="1"/>
</dbReference>
<dbReference type="Gene3D" id="3.40.50.300">
    <property type="entry name" value="P-loop containing nucleotide triphosphate hydrolases"/>
    <property type="match status" value="1"/>
</dbReference>
<dbReference type="EMBL" id="CP034841">
    <property type="protein sequence ID" value="QBF34429.1"/>
    <property type="molecule type" value="Genomic_DNA"/>
</dbReference>
<dbReference type="GO" id="GO:0005524">
    <property type="term" value="F:ATP binding"/>
    <property type="evidence" value="ECO:0007669"/>
    <property type="project" value="InterPro"/>
</dbReference>
<dbReference type="KEGG" id="mphi:EG856_00585"/>
<feature type="domain" description="ATPase dynein-related AAA" evidence="1">
    <location>
        <begin position="125"/>
        <end position="274"/>
    </location>
</feature>
<evidence type="ECO:0000313" key="3">
    <source>
        <dbReference type="Proteomes" id="UP000289326"/>
    </source>
</evidence>
<sequence length="289" mass="33989">MRSHWFFTYIKNRSKFFDIKVINELNKDGLIELLTRWNNTFIPLSFYKIHNNRTKKNKNFKGISHELTSHVLKAFKNFLSWLTTDNDTFYKEFISYWNKSEKDQYSNNNKNTAIVGVNEIYYGILGSGKSYILNKKYNNFTKVRIIFHPSYSYSDFVGQILPKTNDNKVEYKFEPGPFTKILKQAYQNPDNNYVLIIEELNRANAAGVFGDIFQLLDRNQNGESTYTITNFEIAKSLGMKSDFEIYIPANLSIAATLNTSDQYVNVLDTAFQRRWNKIYISNNWNDQDD</sequence>
<proteinExistence type="predicted"/>
<evidence type="ECO:0000259" key="1">
    <source>
        <dbReference type="Pfam" id="PF07728"/>
    </source>
</evidence>
<dbReference type="OrthoDB" id="9781481at2"/>
<keyword evidence="3" id="KW-1185">Reference proteome</keyword>
<dbReference type="InterPro" id="IPR027417">
    <property type="entry name" value="P-loop_NTPase"/>
</dbReference>
<name>A0A4P6MQU3_9BACT</name>
<dbReference type="AlphaFoldDB" id="A0A4P6MQU3"/>
<evidence type="ECO:0000313" key="2">
    <source>
        <dbReference type="EMBL" id="QBF34429.1"/>
    </source>
</evidence>
<dbReference type="Proteomes" id="UP000289326">
    <property type="component" value="Chromosome"/>
</dbReference>
<gene>
    <name evidence="2" type="ORF">EG856_00585</name>
</gene>